<dbReference type="AlphaFoldDB" id="A0A017T386"/>
<evidence type="ECO:0000313" key="2">
    <source>
        <dbReference type="EMBL" id="EYF03693.1"/>
    </source>
</evidence>
<dbReference type="Proteomes" id="UP000019678">
    <property type="component" value="Unassembled WGS sequence"/>
</dbReference>
<feature type="region of interest" description="Disordered" evidence="1">
    <location>
        <begin position="37"/>
        <end position="60"/>
    </location>
</feature>
<name>A0A017T386_9BACT</name>
<protein>
    <submittedName>
        <fullName evidence="2">Uncharacterized protein</fullName>
    </submittedName>
</protein>
<gene>
    <name evidence="2" type="ORF">CAP_5304</name>
</gene>
<organism evidence="2 3">
    <name type="scientific">Chondromyces apiculatus DSM 436</name>
    <dbReference type="NCBI Taxonomy" id="1192034"/>
    <lineage>
        <taxon>Bacteria</taxon>
        <taxon>Pseudomonadati</taxon>
        <taxon>Myxococcota</taxon>
        <taxon>Polyangia</taxon>
        <taxon>Polyangiales</taxon>
        <taxon>Polyangiaceae</taxon>
        <taxon>Chondromyces</taxon>
    </lineage>
</organism>
<evidence type="ECO:0000313" key="3">
    <source>
        <dbReference type="Proteomes" id="UP000019678"/>
    </source>
</evidence>
<accession>A0A017T386</accession>
<keyword evidence="3" id="KW-1185">Reference proteome</keyword>
<dbReference type="STRING" id="1192034.CAP_5304"/>
<evidence type="ECO:0000256" key="1">
    <source>
        <dbReference type="SAM" id="MobiDB-lite"/>
    </source>
</evidence>
<comment type="caution">
    <text evidence="2">The sequence shown here is derived from an EMBL/GenBank/DDBJ whole genome shotgun (WGS) entry which is preliminary data.</text>
</comment>
<reference evidence="2 3" key="1">
    <citation type="submission" date="2013-05" db="EMBL/GenBank/DDBJ databases">
        <title>Genome assembly of Chondromyces apiculatus DSM 436.</title>
        <authorList>
            <person name="Sharma G."/>
            <person name="Khatri I."/>
            <person name="Kaur C."/>
            <person name="Mayilraj S."/>
            <person name="Subramanian S."/>
        </authorList>
    </citation>
    <scope>NUCLEOTIDE SEQUENCE [LARGE SCALE GENOMIC DNA]</scope>
    <source>
        <strain evidence="2 3">DSM 436</strain>
    </source>
</reference>
<dbReference type="EMBL" id="ASRX01000043">
    <property type="protein sequence ID" value="EYF03693.1"/>
    <property type="molecule type" value="Genomic_DNA"/>
</dbReference>
<sequence>MVIEDTDQNGRFTVEIAAEPCDLVLISQEVITDDGLETSPHNSFLIEERDSTGVIGEGCP</sequence>
<proteinExistence type="predicted"/>